<keyword evidence="7" id="KW-1185">Reference proteome</keyword>
<dbReference type="STRING" id="1121942.SAMN02745148_03554"/>
<feature type="region of interest" description="Disordered" evidence="3">
    <location>
        <begin position="1"/>
        <end position="44"/>
    </location>
</feature>
<dbReference type="Pfam" id="PF12551">
    <property type="entry name" value="PHBC_N"/>
    <property type="match status" value="1"/>
</dbReference>
<dbReference type="OrthoDB" id="7208816at2"/>
<dbReference type="InterPro" id="IPR051321">
    <property type="entry name" value="PHA/PHB_synthase"/>
</dbReference>
<feature type="domain" description="Poly-beta-hydroxybutyrate polymerase N-terminal" evidence="4">
    <location>
        <begin position="122"/>
        <end position="291"/>
    </location>
</feature>
<evidence type="ECO:0000313" key="7">
    <source>
        <dbReference type="Proteomes" id="UP000184346"/>
    </source>
</evidence>
<dbReference type="GO" id="GO:0016746">
    <property type="term" value="F:acyltransferase activity"/>
    <property type="evidence" value="ECO:0007669"/>
    <property type="project" value="UniProtKB-KW"/>
</dbReference>
<accession>A0A1M5EKM8</accession>
<dbReference type="SUPFAM" id="SSF53474">
    <property type="entry name" value="alpha/beta-Hydrolases"/>
    <property type="match status" value="1"/>
</dbReference>
<evidence type="ECO:0000256" key="1">
    <source>
        <dbReference type="ARBA" id="ARBA00022679"/>
    </source>
</evidence>
<dbReference type="InterPro" id="IPR022211">
    <property type="entry name" value="PHBC_N"/>
</dbReference>
<evidence type="ECO:0000256" key="2">
    <source>
        <dbReference type="ARBA" id="ARBA00023315"/>
    </source>
</evidence>
<keyword evidence="2" id="KW-0012">Acyltransferase</keyword>
<evidence type="ECO:0000256" key="3">
    <source>
        <dbReference type="SAM" id="MobiDB-lite"/>
    </source>
</evidence>
<feature type="domain" description="Poly-beta-hydroxybutyrate polymerase N-terminal" evidence="5">
    <location>
        <begin position="53"/>
        <end position="85"/>
    </location>
</feature>
<feature type="compositionally biased region" description="Polar residues" evidence="3">
    <location>
        <begin position="28"/>
        <end position="40"/>
    </location>
</feature>
<feature type="region of interest" description="Disordered" evidence="3">
    <location>
        <begin position="584"/>
        <end position="613"/>
    </location>
</feature>
<dbReference type="Pfam" id="PF07167">
    <property type="entry name" value="PhaC_N"/>
    <property type="match status" value="1"/>
</dbReference>
<dbReference type="AlphaFoldDB" id="A0A1M5EKM8"/>
<dbReference type="InterPro" id="IPR010941">
    <property type="entry name" value="PhaC_N"/>
</dbReference>
<evidence type="ECO:0000313" key="6">
    <source>
        <dbReference type="EMBL" id="SHF79736.1"/>
    </source>
</evidence>
<keyword evidence="1" id="KW-0808">Transferase</keyword>
<dbReference type="PANTHER" id="PTHR36837">
    <property type="entry name" value="POLY(3-HYDROXYALKANOATE) POLYMERASE SUBUNIT PHAC"/>
    <property type="match status" value="1"/>
</dbReference>
<dbReference type="InterPro" id="IPR029058">
    <property type="entry name" value="AB_hydrolase_fold"/>
</dbReference>
<feature type="compositionally biased region" description="Polar residues" evidence="3">
    <location>
        <begin position="10"/>
        <end position="21"/>
    </location>
</feature>
<protein>
    <submittedName>
        <fullName evidence="6">Polyhydroxyalkanoate synthase</fullName>
    </submittedName>
</protein>
<evidence type="ECO:0000259" key="5">
    <source>
        <dbReference type="Pfam" id="PF12551"/>
    </source>
</evidence>
<reference evidence="6 7" key="1">
    <citation type="submission" date="2016-11" db="EMBL/GenBank/DDBJ databases">
        <authorList>
            <person name="Jaros S."/>
            <person name="Januszkiewicz K."/>
            <person name="Wedrychowicz H."/>
        </authorList>
    </citation>
    <scope>NUCLEOTIDE SEQUENCE [LARGE SCALE GENOMIC DNA]</scope>
    <source>
        <strain evidence="6 7">DSM 19980</strain>
    </source>
</reference>
<dbReference type="EMBL" id="FQUJ01000023">
    <property type="protein sequence ID" value="SHF79736.1"/>
    <property type="molecule type" value="Genomic_DNA"/>
</dbReference>
<name>A0A1M5EKM8_9GAMM</name>
<dbReference type="RefSeq" id="WP_072825409.1">
    <property type="nucleotide sequence ID" value="NZ_FQUJ01000023.1"/>
</dbReference>
<proteinExistence type="predicted"/>
<dbReference type="Gene3D" id="3.40.50.1820">
    <property type="entry name" value="alpha/beta hydrolase"/>
    <property type="match status" value="1"/>
</dbReference>
<dbReference type="PANTHER" id="PTHR36837:SF5">
    <property type="entry name" value="POLY-3-HYDROXYBUTYRATE SYNTHASE"/>
    <property type="match status" value="1"/>
</dbReference>
<gene>
    <name evidence="6" type="ORF">SAMN02745148_03554</name>
</gene>
<organism evidence="6 7">
    <name type="scientific">Modicisalibacter ilicicola DSM 19980</name>
    <dbReference type="NCBI Taxonomy" id="1121942"/>
    <lineage>
        <taxon>Bacteria</taxon>
        <taxon>Pseudomonadati</taxon>
        <taxon>Pseudomonadota</taxon>
        <taxon>Gammaproteobacteria</taxon>
        <taxon>Oceanospirillales</taxon>
        <taxon>Halomonadaceae</taxon>
        <taxon>Modicisalibacter</taxon>
    </lineage>
</organism>
<dbReference type="Proteomes" id="UP000184346">
    <property type="component" value="Unassembled WGS sequence"/>
</dbReference>
<dbReference type="GO" id="GO:0042619">
    <property type="term" value="P:poly-hydroxybutyrate biosynthetic process"/>
    <property type="evidence" value="ECO:0007669"/>
    <property type="project" value="InterPro"/>
</dbReference>
<evidence type="ECO:0000259" key="4">
    <source>
        <dbReference type="Pfam" id="PF07167"/>
    </source>
</evidence>
<sequence>MAKQAGRASRSPQTTTPSNQRPLAPTEADQQASTAPSSAEQVDPFRQWSQRHHAALAKFTAGLSPASIFQAYADWWAHLLLSPGKQAHLAFDAQQHLRRFTEYLPQAMASHECEPCIAPPAQDDRFDEPEWQQWPFNVIHQGFLLNQQWWDTATRDMPGMSRHHEDVVNFISRQLLDMASPANSVWTNPVVLKRTQERAGRNLIDGFLHAQEDIERFVERRPPAGAERFTPGETVAVTPGQVVYRNQLMELIQYTPTTEKVKAEPLLIVPAWIMKYYILDLSPENSLVRWLVDQGYTVFMISWKNPGPEERNMGIEDYRQTGIMEALEAVNAIVPEQKVHAVGYCLGGTLLSITAAVMARNEDDRLASLSLFASLTDFEEAGELELFIDESQVHFLEDAMREQGYLEDWQMKGAFQLLQSNDLVWSRIVREYLLGERMGTFDLMAWSTDGTRMPYKMHSQYLRRLYLDNALAQGRYKADGQPVLLGDIRLPSFLVATRKDHIAPWRSVYRNQLLLGGDITFTLTSGGHNAGVVSEPGHKRRVYQIADKPADAAYVDADTWHAQVPERQGSWWPEWHRWLLEHTSGESEPPTMGNPDKGYEPLEEAPGHYVLER</sequence>